<keyword evidence="1" id="KW-0479">Metal-binding</keyword>
<evidence type="ECO:0000313" key="8">
    <source>
        <dbReference type="EMBL" id="VDL60425.1"/>
    </source>
</evidence>
<dbReference type="Gene3D" id="2.60.60.20">
    <property type="entry name" value="PLAT/LH2 domain"/>
    <property type="match status" value="1"/>
</dbReference>
<dbReference type="InterPro" id="IPR013819">
    <property type="entry name" value="LipOase_C"/>
</dbReference>
<dbReference type="Gene3D" id="1.20.245.10">
    <property type="entry name" value="Lipoxygenase-1, Domain 5"/>
    <property type="match status" value="2"/>
</dbReference>
<evidence type="ECO:0000259" key="7">
    <source>
        <dbReference type="PROSITE" id="PS51393"/>
    </source>
</evidence>
<dbReference type="AlphaFoldDB" id="A0A158QEZ3"/>
<feature type="domain" description="Lipoxygenase" evidence="7">
    <location>
        <begin position="138"/>
        <end position="742"/>
    </location>
</feature>
<dbReference type="Gene3D" id="3.10.450.60">
    <property type="match status" value="1"/>
</dbReference>
<evidence type="ECO:0000256" key="5">
    <source>
        <dbReference type="PROSITE-ProRule" id="PRU00152"/>
    </source>
</evidence>
<keyword evidence="2" id="KW-0223">Dioxygenase</keyword>
<dbReference type="PROSITE" id="PS51393">
    <property type="entry name" value="LIPOXYGENASE_3"/>
    <property type="match status" value="1"/>
</dbReference>
<keyword evidence="3" id="KW-0560">Oxidoreductase</keyword>
<dbReference type="GO" id="GO:0016702">
    <property type="term" value="F:oxidoreductase activity, acting on single donors with incorporation of molecular oxygen, incorporation of two atoms of oxygen"/>
    <property type="evidence" value="ECO:0007669"/>
    <property type="project" value="InterPro"/>
</dbReference>
<evidence type="ECO:0000313" key="9">
    <source>
        <dbReference type="Proteomes" id="UP000274504"/>
    </source>
</evidence>
<dbReference type="GO" id="GO:0034440">
    <property type="term" value="P:lipid oxidation"/>
    <property type="evidence" value="ECO:0007669"/>
    <property type="project" value="InterPro"/>
</dbReference>
<organism evidence="10">
    <name type="scientific">Hymenolepis diminuta</name>
    <name type="common">Rat tapeworm</name>
    <dbReference type="NCBI Taxonomy" id="6216"/>
    <lineage>
        <taxon>Eukaryota</taxon>
        <taxon>Metazoa</taxon>
        <taxon>Spiralia</taxon>
        <taxon>Lophotrochozoa</taxon>
        <taxon>Platyhelminthes</taxon>
        <taxon>Cestoda</taxon>
        <taxon>Eucestoda</taxon>
        <taxon>Cyclophyllidea</taxon>
        <taxon>Hymenolepididae</taxon>
        <taxon>Hymenolepis</taxon>
    </lineage>
</organism>
<reference evidence="10" key="1">
    <citation type="submission" date="2016-04" db="UniProtKB">
        <authorList>
            <consortium name="WormBaseParasite"/>
        </authorList>
    </citation>
    <scope>IDENTIFICATION</scope>
</reference>
<dbReference type="OrthoDB" id="407298at2759"/>
<evidence type="ECO:0000256" key="2">
    <source>
        <dbReference type="ARBA" id="ARBA00022964"/>
    </source>
</evidence>
<dbReference type="Pfam" id="PF00305">
    <property type="entry name" value="Lipoxygenase"/>
    <property type="match status" value="1"/>
</dbReference>
<sequence>MGETISKAAFEICVVTVDFVGNGLGPGINMVMFDNKNNQSPVIALDHIFQNELDYHQAKFTIDQQPWSRPKSFGKLHHIEFWRTDGSDSADGYNVAAWYLDRVIIRDKRFGLTGEWDYFFFPLHDWVVPAAQYVIQDCETFLPQQEAFPDLRLVQLERRQQLLILTQRARGLPVEINEVPTTELFSYDSRWDIEDVVLELIDRVGLSADYNSEESWDSLDSIGSLYKRHNITEPLSLSYWMMNDVAFGAQRLKGCNPFVIRLCTEFPSCMLSLKDWILPHLEGWTLQQTLVARRLFYVDYAIMRGLHCRQGRMITAPLALFFYTEKRQLLPLAIHLDPESGDDRTLFRCTDPAEEWLQAKLWFNLADSCYHMVVGRLLNHLILEGIYVSLRRNLAQSHPVYQLLAPHFRSFLAVNRKLKEWMLDRGWIARNIQLTRKGIKQLLRRGFKQWRFDIQGNVYAELESRGVYDRKALGNYPYREDAFVVHRVMEKYVMRFLRLFYTRGSVDLLEDVELQTWRNEMAYPMEDAGLGLEGIPNGKARVRNGVVYPIGTIPGMANSSNTSTVSGASSNGNGECVFGLTTLEETKSMLMGILHLLVIVSGSVLRLPMFDEYGFVAHYPLSLFGSIPVREVEEEVKESVMESWSGLQSLSAYDKTVAALPNRRMTVEMILYTRVASRIQLSNLGHYDSNYIVDKRGLTVLEEFQNELKKASEQITTNNRLRDLHHKYLALDPTVMPNYPGAVKLLLITPVIAQSVRGVQRQEAKRYYAEDGTADPPVQVVIDRFKRLRWGAYIHSRAGRRKHLYRKNPHVVAKADEHILTSRAMSFALDNMLNKDWRKPKYYPEDIYEPYHCRTGVPWDYPLHKRRFYP</sequence>
<reference evidence="8 9" key="2">
    <citation type="submission" date="2018-11" db="EMBL/GenBank/DDBJ databases">
        <authorList>
            <consortium name="Pathogen Informatics"/>
        </authorList>
    </citation>
    <scope>NUCLEOTIDE SEQUENCE [LARGE SCALE GENOMIC DNA]</scope>
</reference>
<dbReference type="InterPro" id="IPR001024">
    <property type="entry name" value="PLAT/LH2_dom"/>
</dbReference>
<name>A0A158QEZ3_HYMDI</name>
<dbReference type="PRINTS" id="PR00087">
    <property type="entry name" value="LIPOXYGENASE"/>
</dbReference>
<dbReference type="SUPFAM" id="SSF48484">
    <property type="entry name" value="Lipoxigenase"/>
    <property type="match status" value="2"/>
</dbReference>
<dbReference type="Proteomes" id="UP000274504">
    <property type="component" value="Unassembled WGS sequence"/>
</dbReference>
<evidence type="ECO:0000256" key="1">
    <source>
        <dbReference type="ARBA" id="ARBA00022723"/>
    </source>
</evidence>
<evidence type="ECO:0000313" key="10">
    <source>
        <dbReference type="WBParaSite" id="HDID_0000810901-mRNA-1"/>
    </source>
</evidence>
<dbReference type="GO" id="GO:0046872">
    <property type="term" value="F:metal ion binding"/>
    <property type="evidence" value="ECO:0007669"/>
    <property type="project" value="UniProtKB-KW"/>
</dbReference>
<proteinExistence type="predicted"/>
<dbReference type="InterPro" id="IPR020834">
    <property type="entry name" value="LipOase_CS"/>
</dbReference>
<dbReference type="WBParaSite" id="HDID_0000810901-mRNA-1">
    <property type="protein sequence ID" value="HDID_0000810901-mRNA-1"/>
    <property type="gene ID" value="HDID_0000810901"/>
</dbReference>
<protein>
    <submittedName>
        <fullName evidence="10">Manganese lipoxygenase</fullName>
    </submittedName>
</protein>
<comment type="caution">
    <text evidence="5">Lacks conserved residue(s) required for the propagation of feature annotation.</text>
</comment>
<dbReference type="InterPro" id="IPR036226">
    <property type="entry name" value="LipOase_C_sf"/>
</dbReference>
<accession>A0A158QEZ3</accession>
<evidence type="ECO:0000256" key="4">
    <source>
        <dbReference type="ARBA" id="ARBA00023098"/>
    </source>
</evidence>
<evidence type="ECO:0000259" key="6">
    <source>
        <dbReference type="PROSITE" id="PS50095"/>
    </source>
</evidence>
<dbReference type="InterPro" id="IPR000907">
    <property type="entry name" value="LipOase"/>
</dbReference>
<keyword evidence="4" id="KW-0443">Lipid metabolism</keyword>
<gene>
    <name evidence="8" type="ORF">HDID_LOCUS8107</name>
</gene>
<evidence type="ECO:0000256" key="3">
    <source>
        <dbReference type="ARBA" id="ARBA00023002"/>
    </source>
</evidence>
<feature type="domain" description="PLAT" evidence="6">
    <location>
        <begin position="8"/>
        <end position="141"/>
    </location>
</feature>
<dbReference type="EMBL" id="UYSG01011029">
    <property type="protein sequence ID" value="VDL60425.1"/>
    <property type="molecule type" value="Genomic_DNA"/>
</dbReference>
<dbReference type="STRING" id="6216.A0A158QEZ3"/>
<dbReference type="PROSITE" id="PS00081">
    <property type="entry name" value="LIPOXYGENASE_2"/>
    <property type="match status" value="1"/>
</dbReference>
<dbReference type="PANTHER" id="PTHR11771">
    <property type="entry name" value="LIPOXYGENASE"/>
    <property type="match status" value="1"/>
</dbReference>
<dbReference type="PROSITE" id="PS50095">
    <property type="entry name" value="PLAT"/>
    <property type="match status" value="1"/>
</dbReference>